<feature type="domain" description="TLDc" evidence="2">
    <location>
        <begin position="182"/>
        <end position="364"/>
    </location>
</feature>
<dbReference type="STRING" id="5762.D2VCC1"/>
<accession>D2VCC1</accession>
<dbReference type="InterPro" id="IPR006571">
    <property type="entry name" value="TLDc_dom"/>
</dbReference>
<dbReference type="EMBL" id="GG738862">
    <property type="protein sequence ID" value="EFC45726.1"/>
    <property type="molecule type" value="Genomic_DNA"/>
</dbReference>
<dbReference type="KEGG" id="ngr:NAEGRDRAFT_66518"/>
<dbReference type="OrthoDB" id="6142220at2759"/>
<organism evidence="4">
    <name type="scientific">Naegleria gruberi</name>
    <name type="common">Amoeba</name>
    <dbReference type="NCBI Taxonomy" id="5762"/>
    <lineage>
        <taxon>Eukaryota</taxon>
        <taxon>Discoba</taxon>
        <taxon>Heterolobosea</taxon>
        <taxon>Tetramitia</taxon>
        <taxon>Eutetramitia</taxon>
        <taxon>Vahlkampfiidae</taxon>
        <taxon>Naegleria</taxon>
    </lineage>
</organism>
<protein>
    <submittedName>
        <fullName evidence="3">Predicted protein</fullName>
    </submittedName>
</protein>
<dbReference type="RefSeq" id="XP_002678470.1">
    <property type="nucleotide sequence ID" value="XM_002678424.1"/>
</dbReference>
<dbReference type="PROSITE" id="PS51886">
    <property type="entry name" value="TLDC"/>
    <property type="match status" value="1"/>
</dbReference>
<dbReference type="GeneID" id="8849183"/>
<proteinExistence type="predicted"/>
<dbReference type="SMART" id="SM00584">
    <property type="entry name" value="TLDc"/>
    <property type="match status" value="1"/>
</dbReference>
<dbReference type="Pfam" id="PF07534">
    <property type="entry name" value="TLD"/>
    <property type="match status" value="1"/>
</dbReference>
<feature type="compositionally biased region" description="Basic and acidic residues" evidence="1">
    <location>
        <begin position="107"/>
        <end position="129"/>
    </location>
</feature>
<sequence>MATHAQSSTVTLLSKGTSNNSSSSTYSTRDVFKVLKDKKQYLKDTSNALKEINILLDAFEVSGKKSSLFKSYTSDKSTTRNELNELKSILEIEIENLELLYQTRPLHERHESKSKENQKNKLKDNKQLKSESSQELETKMKEEQEKKLKYQKKLKEEQEKKNKEEQVKKELESKISGLKDSTLLSQKQSERLATEILNGIPTPNGLKLIFKASRDGFSAQAFHSKCDNKGSTVVIVKAKTGAVFGGYTSISWTSTTGAFFPDKSAFLFSLVSADKVERFTKLTQQYGYYFKIGDNSSQYSIYHNPQYGPAFGAGHDLHIADNYNYANLGHSYGDGILTPGSTAQSYLTGSQYFQIEDYEVFSLQ</sequence>
<evidence type="ECO:0000313" key="3">
    <source>
        <dbReference type="EMBL" id="EFC45726.1"/>
    </source>
</evidence>
<dbReference type="PANTHER" id="PTHR23354:SF122">
    <property type="entry name" value="GTPASE-ACTIVATING PROTEIN SKYWALKER"/>
    <property type="match status" value="1"/>
</dbReference>
<evidence type="ECO:0000256" key="1">
    <source>
        <dbReference type="SAM" id="MobiDB-lite"/>
    </source>
</evidence>
<dbReference type="OMA" id="SYINFGH"/>
<gene>
    <name evidence="3" type="ORF">NAEGRDRAFT_66518</name>
</gene>
<feature type="region of interest" description="Disordered" evidence="1">
    <location>
        <begin position="107"/>
        <end position="142"/>
    </location>
</feature>
<feature type="region of interest" description="Disordered" evidence="1">
    <location>
        <begin position="1"/>
        <end position="25"/>
    </location>
</feature>
<dbReference type="AlphaFoldDB" id="D2VCC1"/>
<evidence type="ECO:0000313" key="4">
    <source>
        <dbReference type="Proteomes" id="UP000006671"/>
    </source>
</evidence>
<reference evidence="3 4" key="1">
    <citation type="journal article" date="2010" name="Cell">
        <title>The genome of Naegleria gruberi illuminates early eukaryotic versatility.</title>
        <authorList>
            <person name="Fritz-Laylin L.K."/>
            <person name="Prochnik S.E."/>
            <person name="Ginger M.L."/>
            <person name="Dacks J.B."/>
            <person name="Carpenter M.L."/>
            <person name="Field M.C."/>
            <person name="Kuo A."/>
            <person name="Paredez A."/>
            <person name="Chapman J."/>
            <person name="Pham J."/>
            <person name="Shu S."/>
            <person name="Neupane R."/>
            <person name="Cipriano M."/>
            <person name="Mancuso J."/>
            <person name="Tu H."/>
            <person name="Salamov A."/>
            <person name="Lindquist E."/>
            <person name="Shapiro H."/>
            <person name="Lucas S."/>
            <person name="Grigoriev I.V."/>
            <person name="Cande W.Z."/>
            <person name="Fulton C."/>
            <person name="Rokhsar D.S."/>
            <person name="Dawson S.C."/>
        </authorList>
    </citation>
    <scope>NUCLEOTIDE SEQUENCE [LARGE SCALE GENOMIC DNA]</scope>
    <source>
        <strain evidence="3 4">NEG-M</strain>
    </source>
</reference>
<dbReference type="Proteomes" id="UP000006671">
    <property type="component" value="Unassembled WGS sequence"/>
</dbReference>
<dbReference type="VEuPathDB" id="AmoebaDB:NAEGRDRAFT_66518"/>
<dbReference type="PANTHER" id="PTHR23354">
    <property type="entry name" value="NUCLEOLAR PROTEIN 7/ESTROGEN RECEPTOR COACTIVATOR-RELATED"/>
    <property type="match status" value="1"/>
</dbReference>
<feature type="compositionally biased region" description="Polar residues" evidence="1">
    <location>
        <begin position="1"/>
        <end position="16"/>
    </location>
</feature>
<evidence type="ECO:0000259" key="2">
    <source>
        <dbReference type="PROSITE" id="PS51886"/>
    </source>
</evidence>
<dbReference type="InParanoid" id="D2VCC1"/>
<keyword evidence="4" id="KW-1185">Reference proteome</keyword>
<name>D2VCC1_NAEGR</name>